<name>A0AAP8MFB7_9GAMM</name>
<keyword evidence="1" id="KW-0732">Signal</keyword>
<dbReference type="EMBL" id="PKUR01000002">
    <property type="protein sequence ID" value="PLW86404.1"/>
    <property type="molecule type" value="Genomic_DNA"/>
</dbReference>
<evidence type="ECO:0000259" key="2">
    <source>
        <dbReference type="Pfam" id="PF05618"/>
    </source>
</evidence>
<dbReference type="Proteomes" id="UP000235162">
    <property type="component" value="Unassembled WGS sequence"/>
</dbReference>
<evidence type="ECO:0000256" key="1">
    <source>
        <dbReference type="SAM" id="SignalP"/>
    </source>
</evidence>
<feature type="domain" description="Retropepsin-like aspartic endopeptidase" evidence="2">
    <location>
        <begin position="78"/>
        <end position="209"/>
    </location>
</feature>
<proteinExistence type="predicted"/>
<evidence type="ECO:0000313" key="4">
    <source>
        <dbReference type="Proteomes" id="UP000235162"/>
    </source>
</evidence>
<dbReference type="PROSITE" id="PS51257">
    <property type="entry name" value="PROKAR_LIPOPROTEIN"/>
    <property type="match status" value="1"/>
</dbReference>
<gene>
    <name evidence="3" type="ORF">C0029_08250</name>
</gene>
<reference evidence="3 4" key="1">
    <citation type="submission" date="2018-01" db="EMBL/GenBank/DDBJ databases">
        <title>The draft genome sequence of Halioglobus japonicus S1-36.</title>
        <authorList>
            <person name="Du Z.-J."/>
            <person name="Shi M.-J."/>
        </authorList>
    </citation>
    <scope>NUCLEOTIDE SEQUENCE [LARGE SCALE GENOMIC DNA]</scope>
    <source>
        <strain evidence="3 4">S1-36</strain>
    </source>
</reference>
<dbReference type="SUPFAM" id="SSF50630">
    <property type="entry name" value="Acid proteases"/>
    <property type="match status" value="1"/>
</dbReference>
<dbReference type="AlphaFoldDB" id="A0AAP8MFB7"/>
<protein>
    <recommendedName>
        <fullName evidence="2">Retropepsin-like aspartic endopeptidase domain-containing protein</fullName>
    </recommendedName>
</protein>
<organism evidence="3 4">
    <name type="scientific">Halioglobus japonicus</name>
    <dbReference type="NCBI Taxonomy" id="930805"/>
    <lineage>
        <taxon>Bacteria</taxon>
        <taxon>Pseudomonadati</taxon>
        <taxon>Pseudomonadota</taxon>
        <taxon>Gammaproteobacteria</taxon>
        <taxon>Cellvibrionales</taxon>
        <taxon>Halieaceae</taxon>
        <taxon>Halioglobus</taxon>
    </lineage>
</organism>
<dbReference type="Gene3D" id="2.40.70.10">
    <property type="entry name" value="Acid Proteases"/>
    <property type="match status" value="1"/>
</dbReference>
<sequence>MRFTVMFLVLMLLGGCTTVAPEPEVVNCPEPKACPACEVLQCPDPEVQIVEKIVQVPTPVITTEPPSATTAGDMHLPIIGAVEWVDVEPAGLRMQARIDTGAETTSIHAEQVRLVEKEGKRYVRFSVPDPQSDELVPMELRLRRQVLIKQHSREPERRFVVRMWLTLGDMRSRVDVTLSDRQDFEFPLLVGRNFLVDAAIVDVSRRHTQAM</sequence>
<accession>A0AAP8MFB7</accession>
<dbReference type="InterPro" id="IPR021109">
    <property type="entry name" value="Peptidase_aspartic_dom_sf"/>
</dbReference>
<comment type="caution">
    <text evidence="3">The sequence shown here is derived from an EMBL/GenBank/DDBJ whole genome shotgun (WGS) entry which is preliminary data.</text>
</comment>
<dbReference type="PANTHER" id="PTHR38037:SF2">
    <property type="entry name" value="ATP-DEPENDENT ZINC PROTEASE DOMAIN-CONTAINING PROTEIN-RELATED"/>
    <property type="match status" value="1"/>
</dbReference>
<evidence type="ECO:0000313" key="3">
    <source>
        <dbReference type="EMBL" id="PLW86404.1"/>
    </source>
</evidence>
<dbReference type="Pfam" id="PF05618">
    <property type="entry name" value="Zn_protease"/>
    <property type="match status" value="1"/>
</dbReference>
<keyword evidence="4" id="KW-1185">Reference proteome</keyword>
<dbReference type="InterPro" id="IPR008503">
    <property type="entry name" value="Asp_endopeptidase"/>
</dbReference>
<dbReference type="PANTHER" id="PTHR38037">
    <property type="entry name" value="ZN_PROTEASE DOMAIN-CONTAINING PROTEIN"/>
    <property type="match status" value="1"/>
</dbReference>
<feature type="signal peptide" evidence="1">
    <location>
        <begin position="1"/>
        <end position="20"/>
    </location>
</feature>
<feature type="chain" id="PRO_5042834512" description="Retropepsin-like aspartic endopeptidase domain-containing protein" evidence="1">
    <location>
        <begin position="21"/>
        <end position="211"/>
    </location>
</feature>